<organism evidence="3 4">
    <name type="scientific">Patellaria atrata CBS 101060</name>
    <dbReference type="NCBI Taxonomy" id="1346257"/>
    <lineage>
        <taxon>Eukaryota</taxon>
        <taxon>Fungi</taxon>
        <taxon>Dikarya</taxon>
        <taxon>Ascomycota</taxon>
        <taxon>Pezizomycotina</taxon>
        <taxon>Dothideomycetes</taxon>
        <taxon>Dothideomycetes incertae sedis</taxon>
        <taxon>Patellariales</taxon>
        <taxon>Patellariaceae</taxon>
        <taxon>Patellaria</taxon>
    </lineage>
</organism>
<feature type="domain" description="Heterokaryon incompatibility" evidence="2">
    <location>
        <begin position="87"/>
        <end position="271"/>
    </location>
</feature>
<evidence type="ECO:0000256" key="1">
    <source>
        <dbReference type="SAM" id="MobiDB-lite"/>
    </source>
</evidence>
<dbReference type="PANTHER" id="PTHR24148:SF73">
    <property type="entry name" value="HET DOMAIN PROTEIN (AFU_ORTHOLOGUE AFUA_8G01020)"/>
    <property type="match status" value="1"/>
</dbReference>
<dbReference type="Proteomes" id="UP000799429">
    <property type="component" value="Unassembled WGS sequence"/>
</dbReference>
<evidence type="ECO:0000259" key="2">
    <source>
        <dbReference type="Pfam" id="PF06985"/>
    </source>
</evidence>
<evidence type="ECO:0000313" key="3">
    <source>
        <dbReference type="EMBL" id="KAF2835461.1"/>
    </source>
</evidence>
<protein>
    <recommendedName>
        <fullName evidence="2">Heterokaryon incompatibility domain-containing protein</fullName>
    </recommendedName>
</protein>
<evidence type="ECO:0000313" key="4">
    <source>
        <dbReference type="Proteomes" id="UP000799429"/>
    </source>
</evidence>
<feature type="compositionally biased region" description="Polar residues" evidence="1">
    <location>
        <begin position="862"/>
        <end position="882"/>
    </location>
</feature>
<dbReference type="InterPro" id="IPR010730">
    <property type="entry name" value="HET"/>
</dbReference>
<dbReference type="AlphaFoldDB" id="A0A9P4S4K4"/>
<gene>
    <name evidence="3" type="ORF">M501DRAFT_999224</name>
</gene>
<sequence>MDCEVCTDYTNLLDIINESYDNYHRWYYRTLVQVDKVEKEQTYRYSQLKHEKQTRLVTVLPGHGEEAIRCEIEQAEIGNRKGKGKGYIALSYVWGSGLKQKSIFLGGTNFFVTDNLFAALWHIRSYDESLRVWIDAICIDQTNLSERAVQVRHMKQIYENASEVLIWLGPEAYGSRFAMDKLAQVYDEFDRRVDRFGGFDQAFQNMLYDRSWIYGRFASRNGGPNNPGAGMEFDGVASDIEFIADDPRTWASMWKFMKLRTWFQRVWIIQEGTVPSPVTVQVCHRKIPLDAIFLLTRLSSQLPGSCTPKKVLEITEAKVLKLYNMSHRRKTGLRKTTYDDSGNRTQINLLDVLEEHRGHRATDPRDKVYSALGLATDERTKPIEIDYERPLHLVLYDVAISCLYQQPHNLRFLGHAGIWGSDQMPASWVPDWYIETPYRPFPKSATWADNTGIDSLFDPMDRRNPLWQDTYHQLGWSTKGMSLTVHGVRIDTITGVTNRTGQPGIIDTIEYEWAPDNLQEVYWPTNESIETAYLTLLVADLKYRGGNVVGRGNKMRWRTGVDNRALEDLDLLRAVHNATYGRRFATTEQGYFCLVPFSARPGDQLYTFMGGEMIYLVRPSQTIDVRSLTMLPTQAASGFVGEAYVHGLMDGVVAQRFWSGEYEMKAITLGPTSDVPISARNDACMDGIMIETEEVDENIFTHKIAHPYDLLPYLHERAADPFYSMHHIEVIVEDLKEQMGPGIDWSKEPLEQRMREGMKLWKDYGPVKPVNKSNLRLLGSLLQDSRATYTGRFREDDPDFVRILPSNYTLTSLPGAPDAAVPDIYTQMGTTDRSPGEISVSDEDEQLARMLQATEWSDENCTELSDQPSSLQNDSRRPQTTHPGLRLIYSPGRGPSRITYDFSRSAGSQKEFSEDIRREMNPQTGQPPVLFGKYASDTNYRPRVDVYAFSQLGDLTWEDSSGSVLRHIIDASSRGISYNGGKGGLGWGAEEWVGDAMYASSQAIAKEMIKVKQRLALMKIGIPDPGQRTTKGLIPEDGWDWKTEIQENEKGEKTLVLKQTLKDNWEGDGEAEVPQPFELLENTFTKKK</sequence>
<reference evidence="3" key="1">
    <citation type="journal article" date="2020" name="Stud. Mycol.">
        <title>101 Dothideomycetes genomes: a test case for predicting lifestyles and emergence of pathogens.</title>
        <authorList>
            <person name="Haridas S."/>
            <person name="Albert R."/>
            <person name="Binder M."/>
            <person name="Bloem J."/>
            <person name="Labutti K."/>
            <person name="Salamov A."/>
            <person name="Andreopoulos B."/>
            <person name="Baker S."/>
            <person name="Barry K."/>
            <person name="Bills G."/>
            <person name="Bluhm B."/>
            <person name="Cannon C."/>
            <person name="Castanera R."/>
            <person name="Culley D."/>
            <person name="Daum C."/>
            <person name="Ezra D."/>
            <person name="Gonzalez J."/>
            <person name="Henrissat B."/>
            <person name="Kuo A."/>
            <person name="Liang C."/>
            <person name="Lipzen A."/>
            <person name="Lutzoni F."/>
            <person name="Magnuson J."/>
            <person name="Mondo S."/>
            <person name="Nolan M."/>
            <person name="Ohm R."/>
            <person name="Pangilinan J."/>
            <person name="Park H.-J."/>
            <person name="Ramirez L."/>
            <person name="Alfaro M."/>
            <person name="Sun H."/>
            <person name="Tritt A."/>
            <person name="Yoshinaga Y."/>
            <person name="Zwiers L.-H."/>
            <person name="Turgeon B."/>
            <person name="Goodwin S."/>
            <person name="Spatafora J."/>
            <person name="Crous P."/>
            <person name="Grigoriev I."/>
        </authorList>
    </citation>
    <scope>NUCLEOTIDE SEQUENCE</scope>
    <source>
        <strain evidence="3">CBS 101060</strain>
    </source>
</reference>
<dbReference type="OrthoDB" id="4850726at2759"/>
<dbReference type="Pfam" id="PF06985">
    <property type="entry name" value="HET"/>
    <property type="match status" value="1"/>
</dbReference>
<comment type="caution">
    <text evidence="3">The sequence shown here is derived from an EMBL/GenBank/DDBJ whole genome shotgun (WGS) entry which is preliminary data.</text>
</comment>
<proteinExistence type="predicted"/>
<accession>A0A9P4S4K4</accession>
<dbReference type="EMBL" id="MU006109">
    <property type="protein sequence ID" value="KAF2835461.1"/>
    <property type="molecule type" value="Genomic_DNA"/>
</dbReference>
<dbReference type="InterPro" id="IPR052895">
    <property type="entry name" value="HetReg/Transcr_Mod"/>
</dbReference>
<keyword evidence="4" id="KW-1185">Reference proteome</keyword>
<dbReference type="PANTHER" id="PTHR24148">
    <property type="entry name" value="ANKYRIN REPEAT DOMAIN-CONTAINING PROTEIN 39 HOMOLOG-RELATED"/>
    <property type="match status" value="1"/>
</dbReference>
<feature type="region of interest" description="Disordered" evidence="1">
    <location>
        <begin position="855"/>
        <end position="890"/>
    </location>
</feature>
<dbReference type="Pfam" id="PF26639">
    <property type="entry name" value="Het-6_barrel"/>
    <property type="match status" value="1"/>
</dbReference>
<name>A0A9P4S4K4_9PEZI</name>